<dbReference type="AlphaFoldDB" id="A0A6G1KBF2"/>
<dbReference type="Proteomes" id="UP000799428">
    <property type="component" value="Unassembled WGS sequence"/>
</dbReference>
<evidence type="ECO:0000313" key="3">
    <source>
        <dbReference type="Proteomes" id="UP000799428"/>
    </source>
</evidence>
<sequence length="126" mass="14310">MMVPRLAMCSDVLTFTLIEPRKGNDAWHGMADCIDSSPLVAECLARAMALARHTFRHVLMHHTTRAAGHPLIMYYYTCLYLHTYIHTYPPCVYFVPLFCTVPFVVILTYEQGRAVTPKDTNLATCV</sequence>
<protein>
    <submittedName>
        <fullName evidence="2">Uncharacterized protein</fullName>
    </submittedName>
</protein>
<reference evidence="2" key="1">
    <citation type="journal article" date="2020" name="Stud. Mycol.">
        <title>101 Dothideomycetes genomes: a test case for predicting lifestyles and emergence of pathogens.</title>
        <authorList>
            <person name="Haridas S."/>
            <person name="Albert R."/>
            <person name="Binder M."/>
            <person name="Bloem J."/>
            <person name="Labutti K."/>
            <person name="Salamov A."/>
            <person name="Andreopoulos B."/>
            <person name="Baker S."/>
            <person name="Barry K."/>
            <person name="Bills G."/>
            <person name="Bluhm B."/>
            <person name="Cannon C."/>
            <person name="Castanera R."/>
            <person name="Culley D."/>
            <person name="Daum C."/>
            <person name="Ezra D."/>
            <person name="Gonzalez J."/>
            <person name="Henrissat B."/>
            <person name="Kuo A."/>
            <person name="Liang C."/>
            <person name="Lipzen A."/>
            <person name="Lutzoni F."/>
            <person name="Magnuson J."/>
            <person name="Mondo S."/>
            <person name="Nolan M."/>
            <person name="Ohm R."/>
            <person name="Pangilinan J."/>
            <person name="Park H.-J."/>
            <person name="Ramirez L."/>
            <person name="Alfaro M."/>
            <person name="Sun H."/>
            <person name="Tritt A."/>
            <person name="Yoshinaga Y."/>
            <person name="Zwiers L.-H."/>
            <person name="Turgeon B."/>
            <person name="Goodwin S."/>
            <person name="Spatafora J."/>
            <person name="Crous P."/>
            <person name="Grigoriev I."/>
        </authorList>
    </citation>
    <scope>NUCLEOTIDE SEQUENCE</scope>
    <source>
        <strain evidence="2">CBS 279.74</strain>
    </source>
</reference>
<proteinExistence type="predicted"/>
<organism evidence="2 3">
    <name type="scientific">Pleomassaria siparia CBS 279.74</name>
    <dbReference type="NCBI Taxonomy" id="1314801"/>
    <lineage>
        <taxon>Eukaryota</taxon>
        <taxon>Fungi</taxon>
        <taxon>Dikarya</taxon>
        <taxon>Ascomycota</taxon>
        <taxon>Pezizomycotina</taxon>
        <taxon>Dothideomycetes</taxon>
        <taxon>Pleosporomycetidae</taxon>
        <taxon>Pleosporales</taxon>
        <taxon>Pleomassariaceae</taxon>
        <taxon>Pleomassaria</taxon>
    </lineage>
</organism>
<keyword evidence="1" id="KW-1133">Transmembrane helix</keyword>
<keyword evidence="3" id="KW-1185">Reference proteome</keyword>
<accession>A0A6G1KBF2</accession>
<evidence type="ECO:0000256" key="1">
    <source>
        <dbReference type="SAM" id="Phobius"/>
    </source>
</evidence>
<feature type="transmembrane region" description="Helical" evidence="1">
    <location>
        <begin position="66"/>
        <end position="85"/>
    </location>
</feature>
<evidence type="ECO:0000313" key="2">
    <source>
        <dbReference type="EMBL" id="KAF2709963.1"/>
    </source>
</evidence>
<keyword evidence="1" id="KW-0812">Transmembrane</keyword>
<gene>
    <name evidence="2" type="ORF">K504DRAFT_248561</name>
</gene>
<name>A0A6G1KBF2_9PLEO</name>
<dbReference type="EMBL" id="MU005769">
    <property type="protein sequence ID" value="KAF2709963.1"/>
    <property type="molecule type" value="Genomic_DNA"/>
</dbReference>
<feature type="transmembrane region" description="Helical" evidence="1">
    <location>
        <begin position="91"/>
        <end position="109"/>
    </location>
</feature>
<keyword evidence="1" id="KW-0472">Membrane</keyword>